<dbReference type="Gene3D" id="3.60.160.10">
    <property type="entry name" value="Mitochondrial biogenesis AIM24"/>
    <property type="match status" value="1"/>
</dbReference>
<dbReference type="PANTHER" id="PTHR38074:SF1">
    <property type="entry name" value="ALTERED INHERITANCE OF MITOCHONDRIA PROTEIN 24, MITOCHONDRIAL"/>
    <property type="match status" value="1"/>
</dbReference>
<dbReference type="SUPFAM" id="SSF51219">
    <property type="entry name" value="TRAP-like"/>
    <property type="match status" value="1"/>
</dbReference>
<sequence>MSEAVRLSGHGIVAITSHDEPLTLPFTAASGPLFTAPNANVAWSGTLTPELVTGVSIGTLFGHGSGESLQMRFAGEGWGVVQPYEEASFQQSRG</sequence>
<comment type="caution">
    <text evidence="1">The sequence shown here is derived from an EMBL/GenBank/DDBJ whole genome shotgun (WGS) entry which is preliminary data.</text>
</comment>
<dbReference type="InterPro" id="IPR002838">
    <property type="entry name" value="AIM24"/>
</dbReference>
<dbReference type="EMBL" id="JXEA01000135">
    <property type="protein sequence ID" value="OLG90973.1"/>
    <property type="molecule type" value="Genomic_DNA"/>
</dbReference>
<protein>
    <submittedName>
        <fullName evidence="1">Uncharacterized protein</fullName>
    </submittedName>
</protein>
<evidence type="ECO:0000313" key="1">
    <source>
        <dbReference type="EMBL" id="OLG90973.1"/>
    </source>
</evidence>
<gene>
    <name evidence="1" type="ORF">BXO512_11095</name>
</gene>
<dbReference type="InterPro" id="IPR036983">
    <property type="entry name" value="AIM24_sf"/>
</dbReference>
<dbReference type="Pfam" id="PF01987">
    <property type="entry name" value="AIM24"/>
    <property type="match status" value="1"/>
</dbReference>
<dbReference type="AlphaFoldDB" id="A0A854CJR6"/>
<proteinExistence type="predicted"/>
<organism evidence="1">
    <name type="scientific">Xanthomonas oryzae pv. oryzae</name>
    <dbReference type="NCBI Taxonomy" id="64187"/>
    <lineage>
        <taxon>Bacteria</taxon>
        <taxon>Pseudomonadati</taxon>
        <taxon>Pseudomonadota</taxon>
        <taxon>Gammaproteobacteria</taxon>
        <taxon>Lysobacterales</taxon>
        <taxon>Lysobacteraceae</taxon>
        <taxon>Xanthomonas</taxon>
    </lineage>
</organism>
<dbReference type="PANTHER" id="PTHR38074">
    <property type="entry name" value="ALTERED INHERITANCE OF MITOCHONDRIA PROTEIN 24, MITOCHONDRIAL"/>
    <property type="match status" value="1"/>
</dbReference>
<dbReference type="InterPro" id="IPR016031">
    <property type="entry name" value="Trp_RNA-bd_attenuator-like_dom"/>
</dbReference>
<name>A0A854CJR6_XANOO</name>
<reference evidence="1" key="1">
    <citation type="submission" date="2015-01" db="EMBL/GenBank/DDBJ databases">
        <title>Population genomics of rice bacterial leaf blight strains from India.</title>
        <authorList>
            <person name="Midha S."/>
            <person name="Anil M.G."/>
            <person name="Mishra D."/>
            <person name="Brahma K."/>
            <person name="Laha G.S."/>
            <person name="Sundaram R.M."/>
            <person name="Sonti R.V."/>
            <person name="Patil P.B."/>
        </authorList>
    </citation>
    <scope>NUCLEOTIDE SEQUENCE</scope>
    <source>
        <strain evidence="1">BXO512</strain>
    </source>
</reference>
<accession>A0A854CJR6</accession>